<reference evidence="2 3" key="1">
    <citation type="submission" date="2019-05" db="EMBL/GenBank/DDBJ databases">
        <title>Another draft genome of Portunus trituberculatus and its Hox gene families provides insights of decapod evolution.</title>
        <authorList>
            <person name="Jeong J.-H."/>
            <person name="Song I."/>
            <person name="Kim S."/>
            <person name="Choi T."/>
            <person name="Kim D."/>
            <person name="Ryu S."/>
            <person name="Kim W."/>
        </authorList>
    </citation>
    <scope>NUCLEOTIDE SEQUENCE [LARGE SCALE GENOMIC DNA]</scope>
    <source>
        <tissue evidence="2">Muscle</tissue>
    </source>
</reference>
<evidence type="ECO:0000313" key="3">
    <source>
        <dbReference type="Proteomes" id="UP000324222"/>
    </source>
</evidence>
<dbReference type="EMBL" id="VSRR010073325">
    <property type="protein sequence ID" value="MPC87030.1"/>
    <property type="molecule type" value="Genomic_DNA"/>
</dbReference>
<sequence length="108" mass="11859">MTQRGDGQENKSRNITETLRGKDEMVWGEEQGLVRNNWKGCGRSLDGLARHLVVCDGLVATPYARCYIEDVHMIAMAAGPEAEGGVATQTEGDRQHHPRLAAREVTLA</sequence>
<dbReference type="AlphaFoldDB" id="A0A5B7IQY0"/>
<accession>A0A5B7IQY0</accession>
<feature type="region of interest" description="Disordered" evidence="1">
    <location>
        <begin position="84"/>
        <end position="108"/>
    </location>
</feature>
<evidence type="ECO:0000256" key="1">
    <source>
        <dbReference type="SAM" id="MobiDB-lite"/>
    </source>
</evidence>
<protein>
    <submittedName>
        <fullName evidence="2">Uncharacterized protein</fullName>
    </submittedName>
</protein>
<dbReference type="Proteomes" id="UP000324222">
    <property type="component" value="Unassembled WGS sequence"/>
</dbReference>
<organism evidence="2 3">
    <name type="scientific">Portunus trituberculatus</name>
    <name type="common">Swimming crab</name>
    <name type="synonym">Neptunus trituberculatus</name>
    <dbReference type="NCBI Taxonomy" id="210409"/>
    <lineage>
        <taxon>Eukaryota</taxon>
        <taxon>Metazoa</taxon>
        <taxon>Ecdysozoa</taxon>
        <taxon>Arthropoda</taxon>
        <taxon>Crustacea</taxon>
        <taxon>Multicrustacea</taxon>
        <taxon>Malacostraca</taxon>
        <taxon>Eumalacostraca</taxon>
        <taxon>Eucarida</taxon>
        <taxon>Decapoda</taxon>
        <taxon>Pleocyemata</taxon>
        <taxon>Brachyura</taxon>
        <taxon>Eubrachyura</taxon>
        <taxon>Portunoidea</taxon>
        <taxon>Portunidae</taxon>
        <taxon>Portuninae</taxon>
        <taxon>Portunus</taxon>
    </lineage>
</organism>
<evidence type="ECO:0000313" key="2">
    <source>
        <dbReference type="EMBL" id="MPC87030.1"/>
    </source>
</evidence>
<comment type="caution">
    <text evidence="2">The sequence shown here is derived from an EMBL/GenBank/DDBJ whole genome shotgun (WGS) entry which is preliminary data.</text>
</comment>
<keyword evidence="3" id="KW-1185">Reference proteome</keyword>
<name>A0A5B7IQY0_PORTR</name>
<gene>
    <name evidence="2" type="ORF">E2C01_081879</name>
</gene>
<proteinExistence type="predicted"/>